<proteinExistence type="predicted"/>
<dbReference type="PANTHER" id="PTHR21040">
    <property type="entry name" value="BCDNA.GH04120"/>
    <property type="match status" value="1"/>
</dbReference>
<dbReference type="Gene3D" id="3.20.20.80">
    <property type="entry name" value="Glycosidases"/>
    <property type="match status" value="1"/>
</dbReference>
<dbReference type="GO" id="GO:0015929">
    <property type="term" value="F:hexosaminidase activity"/>
    <property type="evidence" value="ECO:0007669"/>
    <property type="project" value="InterPro"/>
</dbReference>
<keyword evidence="3" id="KW-1185">Reference proteome</keyword>
<dbReference type="AlphaFoldDB" id="A0A6N8HWY2"/>
<evidence type="ECO:0000259" key="1">
    <source>
        <dbReference type="Pfam" id="PF18088"/>
    </source>
</evidence>
<dbReference type="Proteomes" id="UP000469440">
    <property type="component" value="Unassembled WGS sequence"/>
</dbReference>
<dbReference type="Pfam" id="PF18088">
    <property type="entry name" value="Glyco_H_20C_C"/>
    <property type="match status" value="1"/>
</dbReference>
<gene>
    <name evidence="2" type="ORF">CAFE_07110</name>
</gene>
<reference evidence="2 3" key="1">
    <citation type="submission" date="2019-09" db="EMBL/GenBank/DDBJ databases">
        <title>Genome sequence of Clostridium sp. EA1.</title>
        <authorList>
            <person name="Poehlein A."/>
            <person name="Bengelsdorf F.R."/>
            <person name="Daniel R."/>
        </authorList>
    </citation>
    <scope>NUCLEOTIDE SEQUENCE [LARGE SCALE GENOMIC DNA]</scope>
    <source>
        <strain evidence="2 3">EA1</strain>
    </source>
</reference>
<dbReference type="InterPro" id="IPR017853">
    <property type="entry name" value="GH"/>
</dbReference>
<name>A0A6N8HWY2_9FIRM</name>
<comment type="caution">
    <text evidence="2">The sequence shown here is derived from an EMBL/GenBank/DDBJ whole genome shotgun (WGS) entry which is preliminary data.</text>
</comment>
<dbReference type="CDD" id="cd06565">
    <property type="entry name" value="GH20_GcnA-like"/>
    <property type="match status" value="1"/>
</dbReference>
<dbReference type="Gene3D" id="1.20.120.670">
    <property type="entry name" value="N-acetyl-b-d-glucoasminidase"/>
    <property type="match status" value="1"/>
</dbReference>
<accession>A0A6N8HWY2</accession>
<dbReference type="SUPFAM" id="SSF51445">
    <property type="entry name" value="(Trans)glycosidases"/>
    <property type="match status" value="1"/>
</dbReference>
<evidence type="ECO:0000313" key="3">
    <source>
        <dbReference type="Proteomes" id="UP000469440"/>
    </source>
</evidence>
<protein>
    <recommendedName>
        <fullName evidence="1">Glycoside Hydrolase 20C C-terminal domain-containing protein</fullName>
    </recommendedName>
</protein>
<organism evidence="2 3">
    <name type="scientific">Caproicibacter fermentans</name>
    <dbReference type="NCBI Taxonomy" id="2576756"/>
    <lineage>
        <taxon>Bacteria</taxon>
        <taxon>Bacillati</taxon>
        <taxon>Bacillota</taxon>
        <taxon>Clostridia</taxon>
        <taxon>Eubacteriales</taxon>
        <taxon>Acutalibacteraceae</taxon>
        <taxon>Caproicibacter</taxon>
    </lineage>
</organism>
<evidence type="ECO:0000313" key="2">
    <source>
        <dbReference type="EMBL" id="MVB10040.1"/>
    </source>
</evidence>
<sequence length="634" mass="72778">MTNIQLSGVSREVEPGLKNLLKYYSFPGVPEEEKISIAVERLGEDAPVSLRVGTKNGLHIAYRETAAFFRALSILLQHRTQRDFQKQETARFEGCSTMFDLSRNAVCTVDELKRLLCFMALAGHNRCYLYMEDTYELPGYPYFGYLRGRYSLNELREIDGFAHSLGIEAVPWIQTLAHLKNALQWGYAASMRDTDDILLVGEEETYRLIEAMIATMDRTFRTKKINIGMDEAMALGTGAYLRKHGFENQFQLMLRHLNRVNGIVRKYGMSPIMCDDMFYRTHDFNHEYYNTDIRLSREDIARVPENMSLVFWDYYHDREKEYDELLAMRDGFPNRIIFAGGVWRWMGFVPGYSKTFVSSNAALAACERHRVSEIMATAWADDGAETPVETILPGIILFGERCFGEPSDKAAVSRRCEFLTGLSLGDFCEIEQLDILPDCENPNLKTRNPSKQILYQDLLLGALDRYFDKPEIASHYTACEKRLLEIAGRAGRYSRLFRMYASLARVLAQKAALGSEIRSAYRGRDDEKLREIVQTTLPRLKEDVLTFKKRFARVWFYENKGQGFEIMDIRLGGLAGRIDTATARLADYLGHRISAVEELEEDPLPFTEGDFSDEVYVCCNSYRKIVSQNTLAHL</sequence>
<feature type="domain" description="Glycoside Hydrolase 20C C-terminal" evidence="1">
    <location>
        <begin position="426"/>
        <end position="608"/>
    </location>
</feature>
<dbReference type="RefSeq" id="WP_156989795.1">
    <property type="nucleotide sequence ID" value="NZ_VWXL01000014.1"/>
</dbReference>
<dbReference type="PANTHER" id="PTHR21040:SF8">
    <property type="entry name" value="BCDNA.GH04120"/>
    <property type="match status" value="1"/>
</dbReference>
<dbReference type="EMBL" id="VWXL01000014">
    <property type="protein sequence ID" value="MVB10040.1"/>
    <property type="molecule type" value="Genomic_DNA"/>
</dbReference>
<dbReference type="InterPro" id="IPR041063">
    <property type="entry name" value="Glyco_H_20C_C"/>
</dbReference>
<dbReference type="OrthoDB" id="383771at2"/>
<dbReference type="InterPro" id="IPR038901">
    <property type="entry name" value="HEXDC-like"/>
</dbReference>